<dbReference type="EMBL" id="JAGFNP010000004">
    <property type="protein sequence ID" value="MBO3732976.1"/>
    <property type="molecule type" value="Genomic_DNA"/>
</dbReference>
<organism evidence="1 2">
    <name type="scientific">Glycomyces niveus</name>
    <dbReference type="NCBI Taxonomy" id="2820287"/>
    <lineage>
        <taxon>Bacteria</taxon>
        <taxon>Bacillati</taxon>
        <taxon>Actinomycetota</taxon>
        <taxon>Actinomycetes</taxon>
        <taxon>Glycomycetales</taxon>
        <taxon>Glycomycetaceae</taxon>
        <taxon>Glycomyces</taxon>
    </lineage>
</organism>
<reference evidence="1 2" key="1">
    <citation type="submission" date="2021-03" db="EMBL/GenBank/DDBJ databases">
        <title>Glycomyces sp. nov., a novel actinomycete isolated from soil.</title>
        <authorList>
            <person name="Yang X."/>
            <person name="Xu X."/>
        </authorList>
    </citation>
    <scope>NUCLEOTIDE SEQUENCE [LARGE SCALE GENOMIC DNA]</scope>
    <source>
        <strain evidence="1 2">NEAU-S30</strain>
    </source>
</reference>
<gene>
    <name evidence="1" type="ORF">J5V16_09090</name>
</gene>
<evidence type="ECO:0000313" key="2">
    <source>
        <dbReference type="Proteomes" id="UP000681341"/>
    </source>
</evidence>
<dbReference type="RefSeq" id="WP_208495786.1">
    <property type="nucleotide sequence ID" value="NZ_JAGFNP010000004.1"/>
</dbReference>
<evidence type="ECO:0000313" key="1">
    <source>
        <dbReference type="EMBL" id="MBO3732976.1"/>
    </source>
</evidence>
<dbReference type="Proteomes" id="UP000681341">
    <property type="component" value="Unassembled WGS sequence"/>
</dbReference>
<keyword evidence="2" id="KW-1185">Reference proteome</keyword>
<sequence>MSDSDLPETVWAVHDQVVTADSEGFSQHYTIGLAEVRDPGDEAFLRGPDRLRILQGMVFPDSRLKEWGWEPVGDWTTIITKTRPPVETRFFGVIMPYRDVVQVRRIAEAGEAAGGSEAGSG</sequence>
<protein>
    <submittedName>
        <fullName evidence="1">Uncharacterized protein</fullName>
    </submittedName>
</protein>
<comment type="caution">
    <text evidence="1">The sequence shown here is derived from an EMBL/GenBank/DDBJ whole genome shotgun (WGS) entry which is preliminary data.</text>
</comment>
<proteinExistence type="predicted"/>
<accession>A0ABS3U418</accession>
<name>A0ABS3U418_9ACTN</name>